<reference evidence="9 10" key="1">
    <citation type="submission" date="2020-06" db="EMBL/GenBank/DDBJ databases">
        <title>Actinokineospora xiongansis sp. nov., isolated from soil of Baiyangdian.</title>
        <authorList>
            <person name="Zhang X."/>
        </authorList>
    </citation>
    <scope>NUCLEOTIDE SEQUENCE [LARGE SCALE GENOMIC DNA]</scope>
    <source>
        <strain evidence="9 10">HBU206404</strain>
    </source>
</reference>
<gene>
    <name evidence="9" type="ORF">GPZ80_18670</name>
</gene>
<dbReference type="InterPro" id="IPR004869">
    <property type="entry name" value="MMPL_dom"/>
</dbReference>
<keyword evidence="5 7" id="KW-1133">Transmembrane helix</keyword>
<feature type="transmembrane region" description="Helical" evidence="7">
    <location>
        <begin position="230"/>
        <end position="249"/>
    </location>
</feature>
<evidence type="ECO:0000256" key="4">
    <source>
        <dbReference type="ARBA" id="ARBA00022692"/>
    </source>
</evidence>
<keyword evidence="10" id="KW-1185">Reference proteome</keyword>
<dbReference type="EMBL" id="JABVED010000010">
    <property type="protein sequence ID" value="MBC6449194.1"/>
    <property type="molecule type" value="Genomic_DNA"/>
</dbReference>
<feature type="transmembrane region" description="Helical" evidence="7">
    <location>
        <begin position="620"/>
        <end position="639"/>
    </location>
</feature>
<dbReference type="InterPro" id="IPR050545">
    <property type="entry name" value="Mycobact_MmpL"/>
</dbReference>
<dbReference type="InterPro" id="IPR000731">
    <property type="entry name" value="SSD"/>
</dbReference>
<evidence type="ECO:0000256" key="3">
    <source>
        <dbReference type="ARBA" id="ARBA00022475"/>
    </source>
</evidence>
<accession>A0ABR7L9Y4</accession>
<feature type="domain" description="SSD" evidence="8">
    <location>
        <begin position="204"/>
        <end position="329"/>
    </location>
</feature>
<dbReference type="PANTHER" id="PTHR33406:SF11">
    <property type="entry name" value="MEMBRANE PROTEIN SCO6666-RELATED"/>
    <property type="match status" value="1"/>
</dbReference>
<dbReference type="Proteomes" id="UP000734823">
    <property type="component" value="Unassembled WGS sequence"/>
</dbReference>
<dbReference type="Gene3D" id="1.20.1640.10">
    <property type="entry name" value="Multidrug efflux transporter AcrB transmembrane domain"/>
    <property type="match status" value="2"/>
</dbReference>
<feature type="transmembrane region" description="Helical" evidence="7">
    <location>
        <begin position="362"/>
        <end position="384"/>
    </location>
</feature>
<feature type="transmembrane region" description="Helical" evidence="7">
    <location>
        <begin position="535"/>
        <end position="553"/>
    </location>
</feature>
<evidence type="ECO:0000256" key="1">
    <source>
        <dbReference type="ARBA" id="ARBA00004651"/>
    </source>
</evidence>
<dbReference type="Pfam" id="PF03176">
    <property type="entry name" value="MMPL"/>
    <property type="match status" value="2"/>
</dbReference>
<feature type="transmembrane region" description="Helical" evidence="7">
    <location>
        <begin position="279"/>
        <end position="298"/>
    </location>
</feature>
<keyword evidence="3" id="KW-1003">Cell membrane</keyword>
<name>A0ABR7L9Y4_9PSEU</name>
<evidence type="ECO:0000313" key="9">
    <source>
        <dbReference type="EMBL" id="MBC6449194.1"/>
    </source>
</evidence>
<protein>
    <submittedName>
        <fullName evidence="9">MMPL family transporter</fullName>
    </submittedName>
</protein>
<evidence type="ECO:0000256" key="2">
    <source>
        <dbReference type="ARBA" id="ARBA00010157"/>
    </source>
</evidence>
<evidence type="ECO:0000313" key="10">
    <source>
        <dbReference type="Proteomes" id="UP000734823"/>
    </source>
</evidence>
<dbReference type="RefSeq" id="WP_187221954.1">
    <property type="nucleotide sequence ID" value="NZ_JABVED010000010.1"/>
</dbReference>
<evidence type="ECO:0000256" key="5">
    <source>
        <dbReference type="ARBA" id="ARBA00022989"/>
    </source>
</evidence>
<feature type="transmembrane region" description="Helical" evidence="7">
    <location>
        <begin position="304"/>
        <end position="329"/>
    </location>
</feature>
<sequence>MLASWGSFTHRRRWAVLVVTLLVTIGAGAWGLGVFDKLTQGGYEDPASESMRVKEIVTGTFGQRPPDVVVVYTAPDGKTVDDPALAAQVTAALRGLPGDKVVQVADYWSTGLPALAGADKTMAMATITLAGADKEDRRTAYQSVRDLLAVPGVRTQVGGTVPTEQAMNERSADDLTVAEAVSLPVTLILLVVIFGSVLAASMPVLVGCLSIFGSLGVLRALSYGLEVNSFALNVAILLGLGMAIDYGLFMVGRFREELGAGATIADAVSRTVATAGRTVAFSATLLVIALSGLVVFPMDYLRSMAYGGMSAVAIAAVISLTLLPALLAVAGHRLRTPLGGRHRRIEREFLARVADAVMRRPVLFALPITAVLVALALPLGGLTFGGADEKQLPPDDPSRITVETIAANFPAASTNQATLVVRAANPGSVALLVDDLKRVPGVLDAVPTAAKDGIALLTVPLAGEANSGATASVIDALREVPTDAEVLVGGYPAEVADTIEAISDRIPWMIAILVAATLVLMFLAFGSVLLPVKAVLMSALSLSATFGILVFVFQDGHGAELFGVTPQPVQAGLMVLIVAMVFGLSTDYETFLLSRMVEARHTGLSTHAAVHAGLLRTGRMITAAALLLVVVTGAFGLSALASMRFLGVGMIIALVLDATVVRMLLVPAVMRLLGDAAWWAPAPLRRLQEKAGLSEVELDAPTLQMDRVW</sequence>
<keyword evidence="6 7" id="KW-0472">Membrane</keyword>
<dbReference type="PANTHER" id="PTHR33406">
    <property type="entry name" value="MEMBRANE PROTEIN MJ1562-RELATED"/>
    <property type="match status" value="1"/>
</dbReference>
<comment type="similarity">
    <text evidence="2">Belongs to the resistance-nodulation-cell division (RND) (TC 2.A.6) family. MmpL subfamily.</text>
</comment>
<dbReference type="PROSITE" id="PS50156">
    <property type="entry name" value="SSD"/>
    <property type="match status" value="1"/>
</dbReference>
<feature type="transmembrane region" description="Helical" evidence="7">
    <location>
        <begin position="180"/>
        <end position="199"/>
    </location>
</feature>
<feature type="transmembrane region" description="Helical" evidence="7">
    <location>
        <begin position="573"/>
        <end position="593"/>
    </location>
</feature>
<evidence type="ECO:0000259" key="8">
    <source>
        <dbReference type="PROSITE" id="PS50156"/>
    </source>
</evidence>
<feature type="transmembrane region" description="Helical" evidence="7">
    <location>
        <begin position="506"/>
        <end position="528"/>
    </location>
</feature>
<evidence type="ECO:0000256" key="6">
    <source>
        <dbReference type="ARBA" id="ARBA00023136"/>
    </source>
</evidence>
<comment type="caution">
    <text evidence="9">The sequence shown here is derived from an EMBL/GenBank/DDBJ whole genome shotgun (WGS) entry which is preliminary data.</text>
</comment>
<organism evidence="9 10">
    <name type="scientific">Actinokineospora xionganensis</name>
    <dbReference type="NCBI Taxonomy" id="2684470"/>
    <lineage>
        <taxon>Bacteria</taxon>
        <taxon>Bacillati</taxon>
        <taxon>Actinomycetota</taxon>
        <taxon>Actinomycetes</taxon>
        <taxon>Pseudonocardiales</taxon>
        <taxon>Pseudonocardiaceae</taxon>
        <taxon>Actinokineospora</taxon>
    </lineage>
</organism>
<evidence type="ECO:0000256" key="7">
    <source>
        <dbReference type="SAM" id="Phobius"/>
    </source>
</evidence>
<comment type="subcellular location">
    <subcellularLocation>
        <location evidence="1">Cell membrane</location>
        <topology evidence="1">Multi-pass membrane protein</topology>
    </subcellularLocation>
</comment>
<dbReference type="SUPFAM" id="SSF82866">
    <property type="entry name" value="Multidrug efflux transporter AcrB transmembrane domain"/>
    <property type="match status" value="2"/>
</dbReference>
<feature type="transmembrane region" description="Helical" evidence="7">
    <location>
        <begin position="204"/>
        <end position="224"/>
    </location>
</feature>
<keyword evidence="4 7" id="KW-0812">Transmembrane</keyword>
<feature type="transmembrane region" description="Helical" evidence="7">
    <location>
        <begin position="645"/>
        <end position="665"/>
    </location>
</feature>
<proteinExistence type="inferred from homology"/>